<dbReference type="InterPro" id="IPR052050">
    <property type="entry name" value="SecEffector_AnkRepeat"/>
</dbReference>
<gene>
    <name evidence="1" type="ORF">Ae201684_004288</name>
</gene>
<dbReference type="PANTHER" id="PTHR46586">
    <property type="entry name" value="ANKYRIN REPEAT-CONTAINING PROTEIN"/>
    <property type="match status" value="1"/>
</dbReference>
<dbReference type="Gene3D" id="1.25.40.20">
    <property type="entry name" value="Ankyrin repeat-containing domain"/>
    <property type="match status" value="2"/>
</dbReference>
<dbReference type="AlphaFoldDB" id="A0A6G0XJ22"/>
<evidence type="ECO:0000313" key="1">
    <source>
        <dbReference type="EMBL" id="KAF0740288.1"/>
    </source>
</evidence>
<dbReference type="Proteomes" id="UP000481153">
    <property type="component" value="Unassembled WGS sequence"/>
</dbReference>
<comment type="caution">
    <text evidence="1">The sequence shown here is derived from an EMBL/GenBank/DDBJ whole genome shotgun (WGS) entry which is preliminary data.</text>
</comment>
<sequence length="320" mass="35653">MNRVLRCRDFLVAITRFQRGVYEDLRPLAAWIDRTTCLALPTFLHDNGQTSIYRIVQAFHAVFDPWLAASTVDSAAALHRLFQCVHHLHLPALFHSIVYRRLDVLHVINERSRIASIDNVLDFAVRSGFDDVVRLLHSWGAQGCSTYAMDTAAHNCNLRLVEFLHANRSEGCTADAMDSAAWQGHLDVVRFLHSHRHEGCSERMMDWAAGNGHLNIVQFLDANRTNGCTTFAMDMAAERGHLHVVQWLHTNRTEGCTARAMAGALRNGHLAIIEYLKVHQVAAATTSAALAGLDCIRLPRHVGIAAEDKSHLQSAAVEIS</sequence>
<dbReference type="InterPro" id="IPR002110">
    <property type="entry name" value="Ankyrin_rpt"/>
</dbReference>
<dbReference type="EMBL" id="VJMJ01000053">
    <property type="protein sequence ID" value="KAF0740288.1"/>
    <property type="molecule type" value="Genomic_DNA"/>
</dbReference>
<proteinExistence type="predicted"/>
<dbReference type="PANTHER" id="PTHR46586:SF3">
    <property type="entry name" value="ANKYRIN REPEAT-CONTAINING PROTEIN"/>
    <property type="match status" value="1"/>
</dbReference>
<evidence type="ECO:0000313" key="2">
    <source>
        <dbReference type="Proteomes" id="UP000481153"/>
    </source>
</evidence>
<organism evidence="1 2">
    <name type="scientific">Aphanomyces euteiches</name>
    <dbReference type="NCBI Taxonomy" id="100861"/>
    <lineage>
        <taxon>Eukaryota</taxon>
        <taxon>Sar</taxon>
        <taxon>Stramenopiles</taxon>
        <taxon>Oomycota</taxon>
        <taxon>Saprolegniomycetes</taxon>
        <taxon>Saprolegniales</taxon>
        <taxon>Verrucalvaceae</taxon>
        <taxon>Aphanomyces</taxon>
    </lineage>
</organism>
<keyword evidence="2" id="KW-1185">Reference proteome</keyword>
<accession>A0A6G0XJ22</accession>
<dbReference type="InterPro" id="IPR036770">
    <property type="entry name" value="Ankyrin_rpt-contain_sf"/>
</dbReference>
<dbReference type="SUPFAM" id="SSF48403">
    <property type="entry name" value="Ankyrin repeat"/>
    <property type="match status" value="1"/>
</dbReference>
<name>A0A6G0XJ22_9STRA</name>
<dbReference type="VEuPathDB" id="FungiDB:AeMF1_004150"/>
<dbReference type="Pfam" id="PF13637">
    <property type="entry name" value="Ank_4"/>
    <property type="match status" value="2"/>
</dbReference>
<reference evidence="1 2" key="1">
    <citation type="submission" date="2019-07" db="EMBL/GenBank/DDBJ databases">
        <title>Genomics analysis of Aphanomyces spp. identifies a new class of oomycete effector associated with host adaptation.</title>
        <authorList>
            <person name="Gaulin E."/>
        </authorList>
    </citation>
    <scope>NUCLEOTIDE SEQUENCE [LARGE SCALE GENOMIC DNA]</scope>
    <source>
        <strain evidence="1 2">ATCC 201684</strain>
    </source>
</reference>
<protein>
    <submittedName>
        <fullName evidence="1">Uncharacterized protein</fullName>
    </submittedName>
</protein>